<evidence type="ECO:0000313" key="2">
    <source>
        <dbReference type="Proteomes" id="UP001608902"/>
    </source>
</evidence>
<protein>
    <submittedName>
        <fullName evidence="1">Uncharacterized protein</fullName>
    </submittedName>
</protein>
<sequence>MEREVFEVNETDGEGFARVEGVDRGSSNTIGPRMTFFFWQLHMSSFEIYAASSQSGLAVCNGERVDRRIGCRINSRSNGAQNRLTGGPEAI</sequence>
<accession>A0ABD6EQN9</accession>
<dbReference type="EMBL" id="JBGFUD010003747">
    <property type="protein sequence ID" value="MFH4979007.1"/>
    <property type="molecule type" value="Genomic_DNA"/>
</dbReference>
<name>A0ABD6EQN9_9BILA</name>
<comment type="caution">
    <text evidence="1">The sequence shown here is derived from an EMBL/GenBank/DDBJ whole genome shotgun (WGS) entry which is preliminary data.</text>
</comment>
<evidence type="ECO:0000313" key="1">
    <source>
        <dbReference type="EMBL" id="MFH4979007.1"/>
    </source>
</evidence>
<dbReference type="AlphaFoldDB" id="A0ABD6EQN9"/>
<proteinExistence type="predicted"/>
<reference evidence="1 2" key="1">
    <citation type="submission" date="2024-08" db="EMBL/GenBank/DDBJ databases">
        <title>Gnathostoma spinigerum genome.</title>
        <authorList>
            <person name="Gonzalez-Bertolin B."/>
            <person name="Monzon S."/>
            <person name="Zaballos A."/>
            <person name="Jimenez P."/>
            <person name="Dekumyoy P."/>
            <person name="Varona S."/>
            <person name="Cuesta I."/>
            <person name="Sumanam S."/>
            <person name="Adisakwattana P."/>
            <person name="Gasser R.B."/>
            <person name="Hernandez-Gonzalez A."/>
            <person name="Young N.D."/>
            <person name="Perteguer M.J."/>
        </authorList>
    </citation>
    <scope>NUCLEOTIDE SEQUENCE [LARGE SCALE GENOMIC DNA]</scope>
    <source>
        <strain evidence="1">AL3</strain>
        <tissue evidence="1">Liver</tissue>
    </source>
</reference>
<dbReference type="Proteomes" id="UP001608902">
    <property type="component" value="Unassembled WGS sequence"/>
</dbReference>
<keyword evidence="2" id="KW-1185">Reference proteome</keyword>
<gene>
    <name evidence="1" type="ORF">AB6A40_005716</name>
</gene>
<organism evidence="1 2">
    <name type="scientific">Gnathostoma spinigerum</name>
    <dbReference type="NCBI Taxonomy" id="75299"/>
    <lineage>
        <taxon>Eukaryota</taxon>
        <taxon>Metazoa</taxon>
        <taxon>Ecdysozoa</taxon>
        <taxon>Nematoda</taxon>
        <taxon>Chromadorea</taxon>
        <taxon>Rhabditida</taxon>
        <taxon>Spirurina</taxon>
        <taxon>Gnathostomatomorpha</taxon>
        <taxon>Gnathostomatoidea</taxon>
        <taxon>Gnathostomatidae</taxon>
        <taxon>Gnathostoma</taxon>
    </lineage>
</organism>